<evidence type="ECO:0000256" key="5">
    <source>
        <dbReference type="ARBA" id="ARBA00022737"/>
    </source>
</evidence>
<dbReference type="InterPro" id="IPR019775">
    <property type="entry name" value="WD40_repeat_CS"/>
</dbReference>
<protein>
    <submittedName>
        <fullName evidence="9">Similar to Regulator of Ty1 transposition protein 10 acc. no. Q08924</fullName>
    </submittedName>
</protein>
<keyword evidence="2" id="KW-0963">Cytoplasm</keyword>
<dbReference type="OMA" id="IIVWSCF"/>
<dbReference type="PANTHER" id="PTHR14344">
    <property type="entry name" value="WD REPEAT PROTEIN"/>
    <property type="match status" value="1"/>
</dbReference>
<dbReference type="OrthoDB" id="66881at2759"/>
<dbReference type="eggNOG" id="KOG0974">
    <property type="taxonomic scope" value="Eukaryota"/>
</dbReference>
<keyword evidence="3 7" id="KW-0853">WD repeat</keyword>
<feature type="region of interest" description="Disordered" evidence="8">
    <location>
        <begin position="364"/>
        <end position="390"/>
    </location>
</feature>
<reference evidence="9 10" key="1">
    <citation type="journal article" date="2013" name="PLoS Genet.">
        <title>The genome and development-dependent transcriptomes of Pyronema confluens: a window into fungal evolution.</title>
        <authorList>
            <person name="Traeger S."/>
            <person name="Altegoer F."/>
            <person name="Freitag M."/>
            <person name="Gabaldon T."/>
            <person name="Kempken F."/>
            <person name="Kumar A."/>
            <person name="Marcet-Houben M."/>
            <person name="Poggeler S."/>
            <person name="Stajich J.E."/>
            <person name="Nowrousian M."/>
        </authorList>
    </citation>
    <scope>NUCLEOTIDE SEQUENCE [LARGE SCALE GENOMIC DNA]</scope>
    <source>
        <strain evidence="10">CBS 100304</strain>
        <tissue evidence="9">Vegetative mycelium</tissue>
    </source>
</reference>
<evidence type="ECO:0000313" key="10">
    <source>
        <dbReference type="Proteomes" id="UP000018144"/>
    </source>
</evidence>
<dbReference type="GO" id="GO:0030488">
    <property type="term" value="P:tRNA methylation"/>
    <property type="evidence" value="ECO:0007669"/>
    <property type="project" value="TreeGrafter"/>
</dbReference>
<accession>U4LRP1</accession>
<gene>
    <name evidence="9" type="ORF">PCON_07758</name>
</gene>
<evidence type="ECO:0000256" key="8">
    <source>
        <dbReference type="SAM" id="MobiDB-lite"/>
    </source>
</evidence>
<evidence type="ECO:0000256" key="2">
    <source>
        <dbReference type="ARBA" id="ARBA00022490"/>
    </source>
</evidence>
<dbReference type="PANTHER" id="PTHR14344:SF3">
    <property type="entry name" value="WD REPEAT-CONTAINING PROTEIN 6"/>
    <property type="match status" value="1"/>
</dbReference>
<evidence type="ECO:0000256" key="3">
    <source>
        <dbReference type="ARBA" id="ARBA00022574"/>
    </source>
</evidence>
<comment type="subcellular location">
    <subcellularLocation>
        <location evidence="1">Cytoplasm</location>
    </subcellularLocation>
</comment>
<dbReference type="InterPro" id="IPR001680">
    <property type="entry name" value="WD40_rpt"/>
</dbReference>
<dbReference type="InterPro" id="IPR015943">
    <property type="entry name" value="WD40/YVTN_repeat-like_dom_sf"/>
</dbReference>
<dbReference type="Gene3D" id="2.130.10.10">
    <property type="entry name" value="YVTN repeat-like/Quinoprotein amine dehydrogenase"/>
    <property type="match status" value="4"/>
</dbReference>
<sequence>MSSPLRPPHRIGHTAPITSLSFLGSSYLLASETSVVNVFSSASPYPLLHQHRLFHRDRIHGIVLNGTHVLFWGGRSLAILPITDVVNAAELQVKEILAPDWILSAAFLPSGDMVVVGAHNEVLVYKDGKWTTTSCGVTERTMLYSADLRVGTKSEVTVAAGTVFGEIVMWELHPGNQEGRITKRFRGHEGSVFAVRFHPEGRWVASCSDDRTLRVWDLEATTEDDKERGTTGFEEVEGEAKGGKGCVAMGWGHQARPWGVRFLPAEEGDGDWLDFVKLASISEDLTARFWRFKTGGEKGTQMMENTNTYMMHQGKNVWGFAFDFERKLMATGGADGRVAVVDYAEDVEKREEWDLGVIAPLPEEEDAVPEPVPEPTPADDAEVKDVKPKKKPKKVRKKLDAFKNYAVLDKERFVVTTVFGRLLLHNITENSWRTIGTWNSLSKWSVVGAWEDSGIVALGDLEGNLGIIDIDNNREWWWNAAGRGKVADVFIQGKDGNNFQVITTSVSYETSVLHSFTLQPTGPPLRKTTILNLPSSKFTVTSALVTKAQLFLGSRTGDLAIYSPPPSSTSDATIDPISYHQTLYSPDALTSLLLSPSGTLLTTSFNGLHTTHSLPSIEATHISKPGNITNITGQFFGHQGDLNIFGFRGTRFIVHNLSTSTDVLSIDCGGGHRAWSYSPFHSWFLWTQAVRAQSCRVLRPRTAILKHGSHGREIKTISFCSKAGLIATGAEDTVIRISFVDSEGRVKEEGAVQIKRHTTGVQCLQWSEDGERLVSSGGVDELFVFRVRVQGGQIGVTEEAALPLEGKDEEVRICGVDVVRRDGGYLVAGAMSDGWVKVWSYEPGKGWGLVNKIMYAERCMMHVKFLELEEELGLMTAATDGVVVVYTGLEGSMEQVWKQTVHQSSVKALSVEVEGGRVKVYTGGDDCAIAVTEVDTKEWKTIRCDVVPRAHASAVTEVLRVGGKLVSVGLDQRIRIWGEQLKRVAMKDSIVPDISGAVMVRSDVVVVAGVGIESWKLE</sequence>
<dbReference type="GO" id="GO:0005737">
    <property type="term" value="C:cytoplasm"/>
    <property type="evidence" value="ECO:0007669"/>
    <property type="project" value="UniProtKB-SubCell"/>
</dbReference>
<dbReference type="EMBL" id="HF935393">
    <property type="protein sequence ID" value="CCX29961.1"/>
    <property type="molecule type" value="Genomic_DNA"/>
</dbReference>
<dbReference type="PROSITE" id="PS50082">
    <property type="entry name" value="WD_REPEATS_2"/>
    <property type="match status" value="1"/>
</dbReference>
<keyword evidence="4" id="KW-0819">tRNA processing</keyword>
<feature type="repeat" description="WD" evidence="7">
    <location>
        <begin position="185"/>
        <end position="226"/>
    </location>
</feature>
<dbReference type="AlphaFoldDB" id="U4LRP1"/>
<dbReference type="InterPro" id="IPR036322">
    <property type="entry name" value="WD40_repeat_dom_sf"/>
</dbReference>
<name>U4LRP1_PYROM</name>
<dbReference type="SUPFAM" id="SSF50978">
    <property type="entry name" value="WD40 repeat-like"/>
    <property type="match status" value="4"/>
</dbReference>
<evidence type="ECO:0000256" key="1">
    <source>
        <dbReference type="ARBA" id="ARBA00004496"/>
    </source>
</evidence>
<dbReference type="Pfam" id="PF00400">
    <property type="entry name" value="WD40"/>
    <property type="match status" value="3"/>
</dbReference>
<keyword evidence="10" id="KW-1185">Reference proteome</keyword>
<dbReference type="PROSITE" id="PS00678">
    <property type="entry name" value="WD_REPEATS_1"/>
    <property type="match status" value="1"/>
</dbReference>
<dbReference type="Proteomes" id="UP000018144">
    <property type="component" value="Unassembled WGS sequence"/>
</dbReference>
<evidence type="ECO:0000313" key="9">
    <source>
        <dbReference type="EMBL" id="CCX29961.1"/>
    </source>
</evidence>
<dbReference type="InterPro" id="IPR051973">
    <property type="entry name" value="tRNA_Anticodon_Mtase-Reg"/>
</dbReference>
<evidence type="ECO:0000256" key="6">
    <source>
        <dbReference type="ARBA" id="ARBA00038255"/>
    </source>
</evidence>
<keyword evidence="5" id="KW-0677">Repeat</keyword>
<dbReference type="STRING" id="1076935.U4LRP1"/>
<dbReference type="SMART" id="SM00320">
    <property type="entry name" value="WD40"/>
    <property type="match status" value="11"/>
</dbReference>
<evidence type="ECO:0000256" key="4">
    <source>
        <dbReference type="ARBA" id="ARBA00022694"/>
    </source>
</evidence>
<proteinExistence type="inferred from homology"/>
<evidence type="ECO:0000256" key="7">
    <source>
        <dbReference type="PROSITE-ProRule" id="PRU00221"/>
    </source>
</evidence>
<comment type="similarity">
    <text evidence="6">Belongs to the WD repeat WDR6 family.</text>
</comment>
<organism evidence="9 10">
    <name type="scientific">Pyronema omphalodes (strain CBS 100304)</name>
    <name type="common">Pyronema confluens</name>
    <dbReference type="NCBI Taxonomy" id="1076935"/>
    <lineage>
        <taxon>Eukaryota</taxon>
        <taxon>Fungi</taxon>
        <taxon>Dikarya</taxon>
        <taxon>Ascomycota</taxon>
        <taxon>Pezizomycotina</taxon>
        <taxon>Pezizomycetes</taxon>
        <taxon>Pezizales</taxon>
        <taxon>Pyronemataceae</taxon>
        <taxon>Pyronema</taxon>
    </lineage>
</organism>
<dbReference type="PROSITE" id="PS50294">
    <property type="entry name" value="WD_REPEATS_REGION"/>
    <property type="match status" value="1"/>
</dbReference>